<evidence type="ECO:0000313" key="2">
    <source>
        <dbReference type="EMBL" id="VDO97508.1"/>
    </source>
</evidence>
<protein>
    <submittedName>
        <fullName evidence="4">Reverse transcriptase domain-containing protein</fullName>
    </submittedName>
</protein>
<evidence type="ECO:0000313" key="3">
    <source>
        <dbReference type="Proteomes" id="UP000279833"/>
    </source>
</evidence>
<feature type="region of interest" description="Disordered" evidence="1">
    <location>
        <begin position="201"/>
        <end position="255"/>
    </location>
</feature>
<proteinExistence type="predicted"/>
<dbReference type="Proteomes" id="UP000279833">
    <property type="component" value="Unassembled WGS sequence"/>
</dbReference>
<sequence>MDVSNGSVDLLHGERLLDLEYADDIVLLCDNAQVMQSALNQLAISVRKYGMCFAPSKCKVLVQDWQDSNPVLTLDADFFHRYILVLSGGTHCPSELMHNGTTHLLPNGCLPLPPTHSSHNPSSEDHATPYASVSVIQPVIFDHAPMDYGVMQQAVRGRQLSLAEIIPPPPDYPPPSLPSFSPVPHHFTSWSLGDAPCSGSGEDSAYSDFRQSSSQHQGGCDVNGGSGPPVSSSHHNWLTSQHESNSALPTSSHSLSKTSGLSSEWFNHESLSTPHSTDQHIFGKCFLFCSNLPFFNTDVI</sequence>
<accession>A0A183JSI7</accession>
<gene>
    <name evidence="2" type="ORF">SCUD_LOCUS5677</name>
</gene>
<dbReference type="WBParaSite" id="SCUD_0000567701-mRNA-1">
    <property type="protein sequence ID" value="SCUD_0000567701-mRNA-1"/>
    <property type="gene ID" value="SCUD_0000567701"/>
</dbReference>
<evidence type="ECO:0000256" key="1">
    <source>
        <dbReference type="SAM" id="MobiDB-lite"/>
    </source>
</evidence>
<organism evidence="4">
    <name type="scientific">Schistosoma curassoni</name>
    <dbReference type="NCBI Taxonomy" id="6186"/>
    <lineage>
        <taxon>Eukaryota</taxon>
        <taxon>Metazoa</taxon>
        <taxon>Spiralia</taxon>
        <taxon>Lophotrochozoa</taxon>
        <taxon>Platyhelminthes</taxon>
        <taxon>Trematoda</taxon>
        <taxon>Digenea</taxon>
        <taxon>Strigeidida</taxon>
        <taxon>Schistosomatoidea</taxon>
        <taxon>Schistosomatidae</taxon>
        <taxon>Schistosoma</taxon>
    </lineage>
</organism>
<feature type="compositionally biased region" description="Polar residues" evidence="1">
    <location>
        <begin position="237"/>
        <end position="249"/>
    </location>
</feature>
<evidence type="ECO:0000313" key="4">
    <source>
        <dbReference type="WBParaSite" id="SCUD_0000567701-mRNA-1"/>
    </source>
</evidence>
<dbReference type="AlphaFoldDB" id="A0A183JSI7"/>
<reference evidence="2 3" key="2">
    <citation type="submission" date="2018-11" db="EMBL/GenBank/DDBJ databases">
        <authorList>
            <consortium name="Pathogen Informatics"/>
        </authorList>
    </citation>
    <scope>NUCLEOTIDE SEQUENCE [LARGE SCALE GENOMIC DNA]</scope>
    <source>
        <strain evidence="2">Dakar</strain>
        <strain evidence="3">Dakar, Senegal</strain>
    </source>
</reference>
<dbReference type="EMBL" id="UZAK01009832">
    <property type="protein sequence ID" value="VDO97508.1"/>
    <property type="molecule type" value="Genomic_DNA"/>
</dbReference>
<name>A0A183JSI7_9TREM</name>
<keyword evidence="3" id="KW-1185">Reference proteome</keyword>
<reference evidence="4" key="1">
    <citation type="submission" date="2016-06" db="UniProtKB">
        <authorList>
            <consortium name="WormBaseParasite"/>
        </authorList>
    </citation>
    <scope>IDENTIFICATION</scope>
</reference>